<feature type="transmembrane region" description="Helical" evidence="3">
    <location>
        <begin position="202"/>
        <end position="223"/>
    </location>
</feature>
<feature type="compositionally biased region" description="Acidic residues" evidence="2">
    <location>
        <begin position="95"/>
        <end position="108"/>
    </location>
</feature>
<keyword evidence="3" id="KW-0472">Membrane</keyword>
<dbReference type="GeneID" id="106817484"/>
<evidence type="ECO:0000259" key="4">
    <source>
        <dbReference type="Pfam" id="PF08609"/>
    </source>
</evidence>
<dbReference type="InterPro" id="IPR016024">
    <property type="entry name" value="ARM-type_fold"/>
</dbReference>
<dbReference type="SUPFAM" id="SSF48371">
    <property type="entry name" value="ARM repeat"/>
    <property type="match status" value="1"/>
</dbReference>
<evidence type="ECO:0000256" key="3">
    <source>
        <dbReference type="SAM" id="Phobius"/>
    </source>
</evidence>
<gene>
    <name evidence="6" type="primary">LOC106817484</name>
</gene>
<dbReference type="RefSeq" id="XP_014677637.1">
    <property type="nucleotide sequence ID" value="XM_014822151.1"/>
</dbReference>
<dbReference type="Pfam" id="PF08609">
    <property type="entry name" value="Fes1"/>
    <property type="match status" value="1"/>
</dbReference>
<evidence type="ECO:0000313" key="6">
    <source>
        <dbReference type="RefSeq" id="XP_014677637.1"/>
    </source>
</evidence>
<reference evidence="6" key="1">
    <citation type="submission" date="2025-08" db="UniProtKB">
        <authorList>
            <consortium name="RefSeq"/>
        </authorList>
    </citation>
    <scope>IDENTIFICATION</scope>
</reference>
<feature type="region of interest" description="Disordered" evidence="2">
    <location>
        <begin position="90"/>
        <end position="110"/>
    </location>
</feature>
<dbReference type="InterPro" id="IPR011989">
    <property type="entry name" value="ARM-like"/>
</dbReference>
<proteinExistence type="predicted"/>
<name>A0ABM1EZL6_PRICU</name>
<keyword evidence="3" id="KW-1133">Transmembrane helix</keyword>
<accession>A0ABM1EZL6</accession>
<dbReference type="Proteomes" id="UP000695022">
    <property type="component" value="Unplaced"/>
</dbReference>
<dbReference type="PANTHER" id="PTHR19316">
    <property type="entry name" value="PROTEIN FOLDING REGULATOR"/>
    <property type="match status" value="1"/>
</dbReference>
<organism evidence="5 6">
    <name type="scientific">Priapulus caudatus</name>
    <name type="common">Priapulid worm</name>
    <dbReference type="NCBI Taxonomy" id="37621"/>
    <lineage>
        <taxon>Eukaryota</taxon>
        <taxon>Metazoa</taxon>
        <taxon>Ecdysozoa</taxon>
        <taxon>Scalidophora</taxon>
        <taxon>Priapulida</taxon>
        <taxon>Priapulimorpha</taxon>
        <taxon>Priapulimorphida</taxon>
        <taxon>Priapulidae</taxon>
        <taxon>Priapulus</taxon>
    </lineage>
</organism>
<dbReference type="PANTHER" id="PTHR19316:SF18">
    <property type="entry name" value="HSP70-BINDING PROTEIN 1"/>
    <property type="match status" value="1"/>
</dbReference>
<evidence type="ECO:0000256" key="2">
    <source>
        <dbReference type="SAM" id="MobiDB-lite"/>
    </source>
</evidence>
<keyword evidence="3" id="KW-0812">Transmembrane</keyword>
<dbReference type="InterPro" id="IPR013918">
    <property type="entry name" value="Nucleotide_exch_fac_Fes1"/>
</dbReference>
<evidence type="ECO:0000256" key="1">
    <source>
        <dbReference type="ARBA" id="ARBA00022737"/>
    </source>
</evidence>
<sequence length="252" mass="27518">MASDSNAEQGGGGGGGGGEDRDGRRFPPTMEGLLRFSIEHTSDQADSPSLQPQEMTEERREFLRSALAEATVDPIQVIKRSLAEMQELLDREERQEEEEEEGEGDGEEAASQRLQALLENVTDWCNDIDLANDLHKIGGFALFPRLLAARAAGVRSRAAELVATVAQNNPYTQAQLLAQGALPTLLRLTDDDAAGDEVRVKALFAISCVVFIVIDCVLLSLYFQEEVEYCKTILQICFQGGNNSSSQQGPDR</sequence>
<dbReference type="Gene3D" id="1.25.10.10">
    <property type="entry name" value="Leucine-rich Repeat Variant"/>
    <property type="match status" value="1"/>
</dbReference>
<feature type="compositionally biased region" description="Polar residues" evidence="2">
    <location>
        <begin position="44"/>
        <end position="54"/>
    </location>
</feature>
<keyword evidence="1" id="KW-0677">Repeat</keyword>
<protein>
    <submittedName>
        <fullName evidence="6">Hsp70-binding protein 1-like</fullName>
    </submittedName>
</protein>
<feature type="region of interest" description="Disordered" evidence="2">
    <location>
        <begin position="1"/>
        <end position="62"/>
    </location>
</feature>
<evidence type="ECO:0000313" key="5">
    <source>
        <dbReference type="Proteomes" id="UP000695022"/>
    </source>
</evidence>
<dbReference type="InterPro" id="IPR050693">
    <property type="entry name" value="Hsp70_NEF-Inhibitors"/>
</dbReference>
<keyword evidence="5" id="KW-1185">Reference proteome</keyword>
<feature type="domain" description="Nucleotide exchange factor Fes1" evidence="4">
    <location>
        <begin position="30"/>
        <end position="134"/>
    </location>
</feature>